<feature type="domain" description="SnoaL-like" evidence="1">
    <location>
        <begin position="59"/>
        <end position="167"/>
    </location>
</feature>
<protein>
    <recommendedName>
        <fullName evidence="1">SnoaL-like domain-containing protein</fullName>
    </recommendedName>
</protein>
<comment type="caution">
    <text evidence="2">The sequence shown here is derived from an EMBL/GenBank/DDBJ whole genome shotgun (WGS) entry which is preliminary data.</text>
</comment>
<dbReference type="RefSeq" id="WP_167270437.1">
    <property type="nucleotide sequence ID" value="NZ_JAASQJ010000002.1"/>
</dbReference>
<evidence type="ECO:0000313" key="2">
    <source>
        <dbReference type="EMBL" id="NIJ53378.1"/>
    </source>
</evidence>
<name>A0ABX0UK49_9BACT</name>
<dbReference type="SUPFAM" id="SSF54427">
    <property type="entry name" value="NTF2-like"/>
    <property type="match status" value="1"/>
</dbReference>
<dbReference type="Pfam" id="PF13474">
    <property type="entry name" value="SnoaL_3"/>
    <property type="match status" value="1"/>
</dbReference>
<reference evidence="2 3" key="1">
    <citation type="submission" date="2020-03" db="EMBL/GenBank/DDBJ databases">
        <title>Genomic Encyclopedia of Type Strains, Phase IV (KMG-IV): sequencing the most valuable type-strain genomes for metagenomic binning, comparative biology and taxonomic classification.</title>
        <authorList>
            <person name="Goeker M."/>
        </authorList>
    </citation>
    <scope>NUCLEOTIDE SEQUENCE [LARGE SCALE GENOMIC DNA]</scope>
    <source>
        <strain evidence="2 3">DSM 102865</strain>
    </source>
</reference>
<evidence type="ECO:0000313" key="3">
    <source>
        <dbReference type="Proteomes" id="UP001179181"/>
    </source>
</evidence>
<dbReference type="Gene3D" id="3.10.450.50">
    <property type="match status" value="1"/>
</dbReference>
<sequence>MKRNISVFILLILLASSFKYRTKSRETDQKLITAGYPSQVISPKEDKSISFDATVLKLQQAHQEFVKGNPEPLKALWAHNDEVTVFDGIANQEFKGWKAVESSLDNAFGDHNNYNYSFSKIASNQGDDQAYLLQEEHYKQSDGKAVDLHVTIVFRKENNVWKIYHRHEDNLAGINQSDVSTK</sequence>
<dbReference type="EMBL" id="JAASQJ010000002">
    <property type="protein sequence ID" value="NIJ53378.1"/>
    <property type="molecule type" value="Genomic_DNA"/>
</dbReference>
<evidence type="ECO:0000259" key="1">
    <source>
        <dbReference type="Pfam" id="PF13474"/>
    </source>
</evidence>
<proteinExistence type="predicted"/>
<dbReference type="InterPro" id="IPR032710">
    <property type="entry name" value="NTF2-like_dom_sf"/>
</dbReference>
<accession>A0ABX0UK49</accession>
<gene>
    <name evidence="2" type="ORF">FHS68_002548</name>
</gene>
<dbReference type="Proteomes" id="UP001179181">
    <property type="component" value="Unassembled WGS sequence"/>
</dbReference>
<keyword evidence="3" id="KW-1185">Reference proteome</keyword>
<dbReference type="InterPro" id="IPR037401">
    <property type="entry name" value="SnoaL-like"/>
</dbReference>
<organism evidence="2 3">
    <name type="scientific">Dyadobacter arcticus</name>
    <dbReference type="NCBI Taxonomy" id="1078754"/>
    <lineage>
        <taxon>Bacteria</taxon>
        <taxon>Pseudomonadati</taxon>
        <taxon>Bacteroidota</taxon>
        <taxon>Cytophagia</taxon>
        <taxon>Cytophagales</taxon>
        <taxon>Spirosomataceae</taxon>
        <taxon>Dyadobacter</taxon>
    </lineage>
</organism>